<evidence type="ECO:0000313" key="3">
    <source>
        <dbReference type="EMBL" id="OWZ08041.1"/>
    </source>
</evidence>
<dbReference type="AlphaFoldDB" id="A0A225VR83"/>
<dbReference type="PANTHER" id="PTHR33064:SF37">
    <property type="entry name" value="RIBONUCLEASE H"/>
    <property type="match status" value="1"/>
</dbReference>
<dbReference type="Proteomes" id="UP000198211">
    <property type="component" value="Unassembled WGS sequence"/>
</dbReference>
<evidence type="ECO:0000256" key="1">
    <source>
        <dbReference type="SAM" id="MobiDB-lite"/>
    </source>
</evidence>
<gene>
    <name evidence="3" type="ORF">PHMEG_00019479</name>
</gene>
<organism evidence="3 4">
    <name type="scientific">Phytophthora megakarya</name>
    <dbReference type="NCBI Taxonomy" id="4795"/>
    <lineage>
        <taxon>Eukaryota</taxon>
        <taxon>Sar</taxon>
        <taxon>Stramenopiles</taxon>
        <taxon>Oomycota</taxon>
        <taxon>Peronosporomycetes</taxon>
        <taxon>Peronosporales</taxon>
        <taxon>Peronosporaceae</taxon>
        <taxon>Phytophthora</taxon>
    </lineage>
</organism>
<dbReference type="InterPro" id="IPR043502">
    <property type="entry name" value="DNA/RNA_pol_sf"/>
</dbReference>
<sequence length="287" mass="32362">MKLAEKAAKHQRLLDDDSDFTLTATRTKFDADRQASSELNPVLRMVNDPYAGMFATNEPDESFLVPVFQRHKLLARFEECRISLNFTKSIFCQSKVDFLSHEGAAIYQLKEDDFFERGDLAAAKGSFTALQRKVAEAPILRHFNAKKEVHIMLYANECALSATLMQMHDDKLHPVRFCGRVLKDSTEEEVLALLLLLKVCYTQLAGKTLHVYTRFSTLRWVHNSKSLFGRAMQFALVREKDCVFTQLLQSTITNFVDFDDSLALVAPPNKGSPSTRGPKSAVSSATT</sequence>
<evidence type="ECO:0000259" key="2">
    <source>
        <dbReference type="Pfam" id="PF17919"/>
    </source>
</evidence>
<protein>
    <recommendedName>
        <fullName evidence="2">Reverse transcriptase/retrotransposon-derived protein RNase H-like domain-containing protein</fullName>
    </recommendedName>
</protein>
<dbReference type="PANTHER" id="PTHR33064">
    <property type="entry name" value="POL PROTEIN"/>
    <property type="match status" value="1"/>
</dbReference>
<name>A0A225VR83_9STRA</name>
<dbReference type="Pfam" id="PF17919">
    <property type="entry name" value="RT_RNaseH_2"/>
    <property type="match status" value="1"/>
</dbReference>
<feature type="compositionally biased region" description="Polar residues" evidence="1">
    <location>
        <begin position="271"/>
        <end position="287"/>
    </location>
</feature>
<proteinExistence type="predicted"/>
<accession>A0A225VR83</accession>
<dbReference type="InterPro" id="IPR051320">
    <property type="entry name" value="Viral_Replic_Matur_Polypro"/>
</dbReference>
<feature type="domain" description="Reverse transcriptase/retrotransposon-derived protein RNase H-like" evidence="2">
    <location>
        <begin position="125"/>
        <end position="210"/>
    </location>
</feature>
<keyword evidence="4" id="KW-1185">Reference proteome</keyword>
<feature type="region of interest" description="Disordered" evidence="1">
    <location>
        <begin position="267"/>
        <end position="287"/>
    </location>
</feature>
<dbReference type="SUPFAM" id="SSF56672">
    <property type="entry name" value="DNA/RNA polymerases"/>
    <property type="match status" value="1"/>
</dbReference>
<reference evidence="4" key="1">
    <citation type="submission" date="2017-03" db="EMBL/GenBank/DDBJ databases">
        <title>Phytopthora megakarya and P. palmivora, two closely related causual agents of cacao black pod achieved similar genome size and gene model numbers by different mechanisms.</title>
        <authorList>
            <person name="Ali S."/>
            <person name="Shao J."/>
            <person name="Larry D.J."/>
            <person name="Kronmiller B."/>
            <person name="Shen D."/>
            <person name="Strem M.D."/>
            <person name="Melnick R.L."/>
            <person name="Guiltinan M.J."/>
            <person name="Tyler B.M."/>
            <person name="Meinhardt L.W."/>
            <person name="Bailey B.A."/>
        </authorList>
    </citation>
    <scope>NUCLEOTIDE SEQUENCE [LARGE SCALE GENOMIC DNA]</scope>
    <source>
        <strain evidence="4">zdho120</strain>
    </source>
</reference>
<dbReference type="OrthoDB" id="112117at2759"/>
<evidence type="ECO:0000313" key="4">
    <source>
        <dbReference type="Proteomes" id="UP000198211"/>
    </source>
</evidence>
<dbReference type="EMBL" id="NBNE01003303">
    <property type="protein sequence ID" value="OWZ08041.1"/>
    <property type="molecule type" value="Genomic_DNA"/>
</dbReference>
<comment type="caution">
    <text evidence="3">The sequence shown here is derived from an EMBL/GenBank/DDBJ whole genome shotgun (WGS) entry which is preliminary data.</text>
</comment>
<dbReference type="InterPro" id="IPR041577">
    <property type="entry name" value="RT_RNaseH_2"/>
</dbReference>